<dbReference type="PANTHER" id="PTHR11566">
    <property type="entry name" value="DYNAMIN"/>
    <property type="match status" value="1"/>
</dbReference>
<accession>A0ABC8LL03</accession>
<evidence type="ECO:0000313" key="4">
    <source>
        <dbReference type="Proteomes" id="UP001642260"/>
    </source>
</evidence>
<keyword evidence="1" id="KW-0505">Motor protein</keyword>
<dbReference type="PROSITE" id="PS51388">
    <property type="entry name" value="GED"/>
    <property type="match status" value="1"/>
</dbReference>
<dbReference type="EMBL" id="CAKOAT010617376">
    <property type="protein sequence ID" value="CAH8384385.1"/>
    <property type="molecule type" value="Genomic_DNA"/>
</dbReference>
<dbReference type="Pfam" id="PF02212">
    <property type="entry name" value="GED"/>
    <property type="match status" value="1"/>
</dbReference>
<name>A0ABC8LL03_ERUVS</name>
<dbReference type="SMART" id="SM00302">
    <property type="entry name" value="GED"/>
    <property type="match status" value="1"/>
</dbReference>
<dbReference type="AlphaFoldDB" id="A0ABC8LL03"/>
<dbReference type="InterPro" id="IPR020850">
    <property type="entry name" value="GED_dom"/>
</dbReference>
<feature type="domain" description="GED" evidence="2">
    <location>
        <begin position="196"/>
        <end position="290"/>
    </location>
</feature>
<reference evidence="3 4" key="1">
    <citation type="submission" date="2022-03" db="EMBL/GenBank/DDBJ databases">
        <authorList>
            <person name="Macdonald S."/>
            <person name="Ahmed S."/>
            <person name="Newling K."/>
        </authorList>
    </citation>
    <scope>NUCLEOTIDE SEQUENCE [LARGE SCALE GENOMIC DNA]</scope>
</reference>
<evidence type="ECO:0000313" key="3">
    <source>
        <dbReference type="EMBL" id="CAH8384385.1"/>
    </source>
</evidence>
<comment type="caution">
    <text evidence="3">The sequence shown here is derived from an EMBL/GenBank/DDBJ whole genome shotgun (WGS) entry which is preliminary data.</text>
</comment>
<dbReference type="Proteomes" id="UP001642260">
    <property type="component" value="Unassembled WGS sequence"/>
</dbReference>
<dbReference type="InterPro" id="IPR000375">
    <property type="entry name" value="Dynamin_stalk"/>
</dbReference>
<protein>
    <recommendedName>
        <fullName evidence="2">GED domain-containing protein</fullName>
    </recommendedName>
</protein>
<dbReference type="InterPro" id="IPR003130">
    <property type="entry name" value="GED"/>
</dbReference>
<organism evidence="3 4">
    <name type="scientific">Eruca vesicaria subsp. sativa</name>
    <name type="common">Garden rocket</name>
    <name type="synonym">Eruca sativa</name>
    <dbReference type="NCBI Taxonomy" id="29727"/>
    <lineage>
        <taxon>Eukaryota</taxon>
        <taxon>Viridiplantae</taxon>
        <taxon>Streptophyta</taxon>
        <taxon>Embryophyta</taxon>
        <taxon>Tracheophyta</taxon>
        <taxon>Spermatophyta</taxon>
        <taxon>Magnoliopsida</taxon>
        <taxon>eudicotyledons</taxon>
        <taxon>Gunneridae</taxon>
        <taxon>Pentapetalae</taxon>
        <taxon>rosids</taxon>
        <taxon>malvids</taxon>
        <taxon>Brassicales</taxon>
        <taxon>Brassicaceae</taxon>
        <taxon>Brassiceae</taxon>
        <taxon>Eruca</taxon>
    </lineage>
</organism>
<dbReference type="Pfam" id="PF01031">
    <property type="entry name" value="Dynamin_M"/>
    <property type="match status" value="1"/>
</dbReference>
<evidence type="ECO:0000259" key="2">
    <source>
        <dbReference type="PROSITE" id="PS51388"/>
    </source>
</evidence>
<dbReference type="InterPro" id="IPR022812">
    <property type="entry name" value="Dynamin"/>
</dbReference>
<keyword evidence="4" id="KW-1185">Reference proteome</keyword>
<proteinExistence type="predicted"/>
<sequence length="290" mass="33106">MITRCLPEIVQNIDEKLDKNILELNKLPTVINSPSEALMTLMNIICSVKESLHRLLIQGDVSEYQDDHLNMPSSTRLADMLRKFSDDLQAQPQATTEFLMDEIKIQHFIKRACGRLLSMIKEQSVSRVTEIVEMEKLTDYTCNKEYTNVYTHYIAAQGSFISAAVNTYKISFDLTGFGTVPTTHLRKYPVELLHQAFDIKMRITAYWAIVVRRIVDSTALYLQFTLKNFINSQFQKEIVAELVNHRGVGDVEKMLEESTAVASKREKLKNSIRLLKEAKDAVSAIVDHSS</sequence>
<dbReference type="PANTHER" id="PTHR11566:SF173">
    <property type="entry name" value="DYNAMIN-RELATED PROTEIN 4C"/>
    <property type="match status" value="1"/>
</dbReference>
<dbReference type="Gene3D" id="1.20.120.1240">
    <property type="entry name" value="Dynamin, middle domain"/>
    <property type="match status" value="1"/>
</dbReference>
<gene>
    <name evidence="3" type="ORF">ERUC_LOCUS36868</name>
</gene>
<evidence type="ECO:0000256" key="1">
    <source>
        <dbReference type="ARBA" id="ARBA00023175"/>
    </source>
</evidence>